<protein>
    <submittedName>
        <fullName evidence="1">Uncharacterized protein</fullName>
    </submittedName>
</protein>
<dbReference type="Proteomes" id="UP001489719">
    <property type="component" value="Unassembled WGS sequence"/>
</dbReference>
<organism evidence="1 2">
    <name type="scientific">Lipomyces orientalis</name>
    <dbReference type="NCBI Taxonomy" id="1233043"/>
    <lineage>
        <taxon>Eukaryota</taxon>
        <taxon>Fungi</taxon>
        <taxon>Dikarya</taxon>
        <taxon>Ascomycota</taxon>
        <taxon>Saccharomycotina</taxon>
        <taxon>Lipomycetes</taxon>
        <taxon>Lipomycetales</taxon>
        <taxon>Lipomycetaceae</taxon>
        <taxon>Lipomyces</taxon>
    </lineage>
</organism>
<reference evidence="2" key="1">
    <citation type="journal article" date="2024" name="Front. Bioeng. Biotechnol.">
        <title>Genome-scale model development and genomic sequencing of the oleaginous clade Lipomyces.</title>
        <authorList>
            <person name="Czajka J.J."/>
            <person name="Han Y."/>
            <person name="Kim J."/>
            <person name="Mondo S.J."/>
            <person name="Hofstad B.A."/>
            <person name="Robles A."/>
            <person name="Haridas S."/>
            <person name="Riley R."/>
            <person name="LaButti K."/>
            <person name="Pangilinan J."/>
            <person name="Andreopoulos W."/>
            <person name="Lipzen A."/>
            <person name="Yan J."/>
            <person name="Wang M."/>
            <person name="Ng V."/>
            <person name="Grigoriev I.V."/>
            <person name="Spatafora J.W."/>
            <person name="Magnuson J.K."/>
            <person name="Baker S.E."/>
            <person name="Pomraning K.R."/>
        </authorList>
    </citation>
    <scope>NUCLEOTIDE SEQUENCE [LARGE SCALE GENOMIC DNA]</scope>
    <source>
        <strain evidence="2">CBS 10300</strain>
    </source>
</reference>
<evidence type="ECO:0000313" key="1">
    <source>
        <dbReference type="EMBL" id="KAK9323576.1"/>
    </source>
</evidence>
<dbReference type="EMBL" id="MU970059">
    <property type="protein sequence ID" value="KAK9323576.1"/>
    <property type="molecule type" value="Genomic_DNA"/>
</dbReference>
<comment type="caution">
    <text evidence="1">The sequence shown here is derived from an EMBL/GenBank/DDBJ whole genome shotgun (WGS) entry which is preliminary data.</text>
</comment>
<proteinExistence type="predicted"/>
<sequence>MPIIRRYLRLSPRDTILVRIFLKQDDITYFTSTLRQSAAEHTGHDDSGLELISTAQSRLYSIFQAIQPIVHRRLREQKREKGVSFVRVVGDRDGRDRRDRQTTLENDTTTCSNIPGVVIREGAAGNRTGDVVSNRREGWECSVFLVKERSKQSAVLIKDMQLIPRRARTSKKRQKEVIDVDGDGDRATTAPVQDEHNEDEDVDDIKPEMRTCYTGFDIYGKTLYLVLRRVGRVSVDSVIRDTSLWGNVTDSDEGDKADESDKDLLSPQLGSIGSEQDDDASGVTGGGIVGWISASQSIQPNEGVDFEAR</sequence>
<gene>
    <name evidence="1" type="ORF">V1517DRAFT_345136</name>
</gene>
<keyword evidence="2" id="KW-1185">Reference proteome</keyword>
<name>A0ACC3TRN6_9ASCO</name>
<evidence type="ECO:0000313" key="2">
    <source>
        <dbReference type="Proteomes" id="UP001489719"/>
    </source>
</evidence>
<accession>A0ACC3TRN6</accession>